<dbReference type="PRINTS" id="PR02008">
    <property type="entry name" value="RCMTFAMILY"/>
</dbReference>
<dbReference type="Pfam" id="PF25376">
    <property type="entry name" value="Pre-PUA_NSUN2"/>
    <property type="match status" value="1"/>
</dbReference>
<dbReference type="InterPro" id="IPR057285">
    <property type="entry name" value="Pre-PUA_NSUN2"/>
</dbReference>
<evidence type="ECO:0000259" key="13">
    <source>
        <dbReference type="PROSITE" id="PS51686"/>
    </source>
</evidence>
<keyword evidence="10" id="KW-0539">Nucleus</keyword>
<dbReference type="InterPro" id="IPR029063">
    <property type="entry name" value="SAM-dependent_MTases_sf"/>
</dbReference>
<dbReference type="InterPro" id="IPR049560">
    <property type="entry name" value="MeTrfase_RsmB-F_NOP2_cat"/>
</dbReference>
<dbReference type="GO" id="GO:0016428">
    <property type="term" value="F:tRNA (cytidine-5-)-methyltransferase activity"/>
    <property type="evidence" value="ECO:0007669"/>
    <property type="project" value="InterPro"/>
</dbReference>
<feature type="compositionally biased region" description="Basic and acidic residues" evidence="12">
    <location>
        <begin position="9"/>
        <end position="23"/>
    </location>
</feature>
<dbReference type="Gene3D" id="3.40.50.150">
    <property type="entry name" value="Vaccinia Virus protein VP39"/>
    <property type="match status" value="1"/>
</dbReference>
<evidence type="ECO:0000256" key="6">
    <source>
        <dbReference type="ARBA" id="ARBA00022679"/>
    </source>
</evidence>
<dbReference type="EC" id="2.1.1.203" evidence="3"/>
<dbReference type="GO" id="GO:0005737">
    <property type="term" value="C:cytoplasm"/>
    <property type="evidence" value="ECO:0007669"/>
    <property type="project" value="TreeGrafter"/>
</dbReference>
<dbReference type="PROSITE" id="PS51686">
    <property type="entry name" value="SAM_MT_RSMB_NOP"/>
    <property type="match status" value="1"/>
</dbReference>
<dbReference type="InterPro" id="IPR023267">
    <property type="entry name" value="RCMT"/>
</dbReference>
<feature type="binding site" evidence="11">
    <location>
        <position position="250"/>
    </location>
    <ligand>
        <name>S-adenosyl-L-methionine</name>
        <dbReference type="ChEBI" id="CHEBI:59789"/>
    </ligand>
</feature>
<feature type="binding site" evidence="11">
    <location>
        <position position="197"/>
    </location>
    <ligand>
        <name>S-adenosyl-L-methionine</name>
        <dbReference type="ChEBI" id="CHEBI:59789"/>
    </ligand>
</feature>
<keyword evidence="7 11" id="KW-0949">S-adenosyl-L-methionine</keyword>
<keyword evidence="5 11" id="KW-0489">Methyltransferase</keyword>
<reference evidence="14 15" key="1">
    <citation type="journal article" date="2018" name="Gigascience">
        <title>Genomes of trombidid mites reveal novel predicted allergens and laterally-transferred genes associated with secondary metabolism.</title>
        <authorList>
            <person name="Dong X."/>
            <person name="Chaisiri K."/>
            <person name="Xia D."/>
            <person name="Armstrong S.D."/>
            <person name="Fang Y."/>
            <person name="Donnelly M.J."/>
            <person name="Kadowaki T."/>
            <person name="McGarry J.W."/>
            <person name="Darby A.C."/>
            <person name="Makepeace B.L."/>
        </authorList>
    </citation>
    <scope>NUCLEOTIDE SEQUENCE [LARGE SCALE GENOMIC DNA]</scope>
    <source>
        <strain evidence="14">UoL-WK</strain>
    </source>
</reference>
<dbReference type="AlphaFoldDB" id="A0A3S5WGW6"/>
<evidence type="ECO:0000256" key="8">
    <source>
        <dbReference type="ARBA" id="ARBA00022694"/>
    </source>
</evidence>
<proteinExistence type="inferred from homology"/>
<evidence type="ECO:0000256" key="5">
    <source>
        <dbReference type="ARBA" id="ARBA00022603"/>
    </source>
</evidence>
<evidence type="ECO:0000256" key="3">
    <source>
        <dbReference type="ARBA" id="ARBA00012629"/>
    </source>
</evidence>
<dbReference type="GO" id="GO:0030488">
    <property type="term" value="P:tRNA methylation"/>
    <property type="evidence" value="ECO:0007669"/>
    <property type="project" value="TreeGrafter"/>
</dbReference>
<comment type="caution">
    <text evidence="14">The sequence shown here is derived from an EMBL/GenBank/DDBJ whole genome shotgun (WGS) entry which is preliminary data.</text>
</comment>
<dbReference type="STRING" id="1965070.A0A3S5WGW6"/>
<dbReference type="PRINTS" id="PR02011">
    <property type="entry name" value="RCMTNCL1"/>
</dbReference>
<comment type="caution">
    <text evidence="11">Lacks conserved residue(s) required for the propagation of feature annotation.</text>
</comment>
<evidence type="ECO:0000256" key="11">
    <source>
        <dbReference type="PROSITE-ProRule" id="PRU01023"/>
    </source>
</evidence>
<dbReference type="Pfam" id="PF01189">
    <property type="entry name" value="Methyltr_RsmB-F"/>
    <property type="match status" value="1"/>
</dbReference>
<evidence type="ECO:0000256" key="1">
    <source>
        <dbReference type="ARBA" id="ARBA00004123"/>
    </source>
</evidence>
<keyword evidence="4" id="KW-0820">tRNA-binding</keyword>
<dbReference type="PANTHER" id="PTHR22808">
    <property type="entry name" value="NCL1 YEAST -RELATED NOL1/NOP2/FMU SUN DOMAIN-CONTAINING"/>
    <property type="match status" value="1"/>
</dbReference>
<name>A0A3S5WGW6_9ACAR</name>
<dbReference type="Pfam" id="PF25378">
    <property type="entry name" value="PUA_NSUN2"/>
    <property type="match status" value="1"/>
</dbReference>
<dbReference type="GO" id="GO:0000049">
    <property type="term" value="F:tRNA binding"/>
    <property type="evidence" value="ECO:0007669"/>
    <property type="project" value="UniProtKB-KW"/>
</dbReference>
<comment type="similarity">
    <text evidence="2 11">Belongs to the class I-like SAM-binding methyltransferase superfamily. RsmB/NOP family.</text>
</comment>
<feature type="binding site" evidence="11">
    <location>
        <position position="224"/>
    </location>
    <ligand>
        <name>S-adenosyl-L-methionine</name>
        <dbReference type="ChEBI" id="CHEBI:59789"/>
    </ligand>
</feature>
<protein>
    <recommendedName>
        <fullName evidence="3">tRNA (cytosine(34)-C(5))-methyltransferase</fullName>
        <ecNumber evidence="3">2.1.1.203</ecNumber>
    </recommendedName>
</protein>
<dbReference type="SUPFAM" id="SSF53335">
    <property type="entry name" value="S-adenosyl-L-methionine-dependent methyltransferases"/>
    <property type="match status" value="1"/>
</dbReference>
<keyword evidence="6 11" id="KW-0808">Transferase</keyword>
<gene>
    <name evidence="14" type="ORF">B4U79_07098</name>
</gene>
<dbReference type="InterPro" id="IPR018314">
    <property type="entry name" value="RsmB/NOL1/NOP2-like_CS"/>
</dbReference>
<sequence length="609" mass="69670">MGKKKKRANRGDDRDKSSAKNKKAYDDIVKENANFEAYYKQQNIIAENEWSTFMEIIREPLPASFRITNTEFNQTKALQNIVRSQAFEDLAEDKSFSISCLKWYPNELAFQMKLSRVEIRKSECLQRLHNFLISETESGYISRQEAVSMIPPLLLDVEAGHKVLDTCASPGSKTAQIIEGLHSKANSVNEGVVVANDVDNKRCYMLVHQSKRLHSPSFLIVNHDAGSIPNFYNKVNGENVKMKFDRILCDVPCSGDGTIRKNHDVWVKWSVANGNNFHGIQSRIVKRSLELLNKGGIMVYSTCSLNPMEDEAVIASTLVQCEGGLELVDVSDKLRWLKYTQGLETWKVIQRDMKVVNSIEELDKNLKSQIREAMFPPKNVKDLNLKRCVRILPHQQDTGGFFVAVLKKLVDVLPWEKENSESDSYKVPPKKKLKGFKEDPFFFFQGDEEEWLKIKSFYRISNEFPANQLMYRSSNGKKRNIYYLSNAAKSIVCGSQNLRIINGGVRIFSRIDDKVCSCSYRITQEGLSSIYPYISPEILVTIDKNEIELILKNESVLNENLREVTQQKLSQLPSGCCVLVYKQMIVAENEQEEEMLIPFCGWKGKTTLR</sequence>
<comment type="subcellular location">
    <subcellularLocation>
        <location evidence="1">Nucleus</location>
    </subcellularLocation>
</comment>
<dbReference type="GO" id="GO:0005634">
    <property type="term" value="C:nucleus"/>
    <property type="evidence" value="ECO:0007669"/>
    <property type="project" value="UniProtKB-SubCell"/>
</dbReference>
<feature type="region of interest" description="Disordered" evidence="12">
    <location>
        <begin position="1"/>
        <end position="23"/>
    </location>
</feature>
<evidence type="ECO:0000256" key="4">
    <source>
        <dbReference type="ARBA" id="ARBA00022555"/>
    </source>
</evidence>
<evidence type="ECO:0000313" key="15">
    <source>
        <dbReference type="Proteomes" id="UP000285301"/>
    </source>
</evidence>
<feature type="non-terminal residue" evidence="14">
    <location>
        <position position="609"/>
    </location>
</feature>
<organism evidence="14 15">
    <name type="scientific">Dinothrombium tinctorium</name>
    <dbReference type="NCBI Taxonomy" id="1965070"/>
    <lineage>
        <taxon>Eukaryota</taxon>
        <taxon>Metazoa</taxon>
        <taxon>Ecdysozoa</taxon>
        <taxon>Arthropoda</taxon>
        <taxon>Chelicerata</taxon>
        <taxon>Arachnida</taxon>
        <taxon>Acari</taxon>
        <taxon>Acariformes</taxon>
        <taxon>Trombidiformes</taxon>
        <taxon>Prostigmata</taxon>
        <taxon>Anystina</taxon>
        <taxon>Parasitengona</taxon>
        <taxon>Trombidioidea</taxon>
        <taxon>Trombidiidae</taxon>
        <taxon>Dinothrombium</taxon>
    </lineage>
</organism>
<dbReference type="PANTHER" id="PTHR22808:SF1">
    <property type="entry name" value="RNA CYTOSINE-C(5)-METHYLTRANSFERASE NSUN2-RELATED"/>
    <property type="match status" value="1"/>
</dbReference>
<accession>A0A3S5WGW6</accession>
<dbReference type="InterPro" id="IPR057286">
    <property type="entry name" value="PUA_NSUN2"/>
</dbReference>
<keyword evidence="15" id="KW-1185">Reference proteome</keyword>
<feature type="domain" description="SAM-dependent MTase RsmB/NOP-type" evidence="13">
    <location>
        <begin position="53"/>
        <end position="409"/>
    </location>
</feature>
<keyword evidence="8" id="KW-0819">tRNA processing</keyword>
<evidence type="ECO:0000256" key="7">
    <source>
        <dbReference type="ARBA" id="ARBA00022691"/>
    </source>
</evidence>
<dbReference type="Proteomes" id="UP000285301">
    <property type="component" value="Unassembled WGS sequence"/>
</dbReference>
<dbReference type="InterPro" id="IPR023270">
    <property type="entry name" value="RCMT_NCL1"/>
</dbReference>
<feature type="active site" description="Nucleophile" evidence="11">
    <location>
        <position position="303"/>
    </location>
</feature>
<evidence type="ECO:0000256" key="2">
    <source>
        <dbReference type="ARBA" id="ARBA00007494"/>
    </source>
</evidence>
<keyword evidence="9 11" id="KW-0694">RNA-binding</keyword>
<dbReference type="EMBL" id="NCKU01003160">
    <property type="protein sequence ID" value="RWS08052.1"/>
    <property type="molecule type" value="Genomic_DNA"/>
</dbReference>
<evidence type="ECO:0000256" key="9">
    <source>
        <dbReference type="ARBA" id="ARBA00022884"/>
    </source>
</evidence>
<evidence type="ECO:0000256" key="12">
    <source>
        <dbReference type="SAM" id="MobiDB-lite"/>
    </source>
</evidence>
<evidence type="ECO:0000313" key="14">
    <source>
        <dbReference type="EMBL" id="RWS08052.1"/>
    </source>
</evidence>
<dbReference type="OrthoDB" id="6093671at2759"/>
<evidence type="ECO:0000256" key="10">
    <source>
        <dbReference type="ARBA" id="ARBA00023242"/>
    </source>
</evidence>
<dbReference type="InterPro" id="IPR001678">
    <property type="entry name" value="MeTrfase_RsmB-F_NOP2_dom"/>
</dbReference>
<dbReference type="PROSITE" id="PS01153">
    <property type="entry name" value="NOL1_NOP2_SUN"/>
    <property type="match status" value="1"/>
</dbReference>